<dbReference type="RefSeq" id="WP_200334044.1">
    <property type="nucleotide sequence ID" value="NZ_CP066786.1"/>
</dbReference>
<proteinExistence type="predicted"/>
<dbReference type="AlphaFoldDB" id="A0A7T7KK40"/>
<evidence type="ECO:0000313" key="3">
    <source>
        <dbReference type="Proteomes" id="UP000596083"/>
    </source>
</evidence>
<organism evidence="2 3">
    <name type="scientific">Martelella lutilitoris</name>
    <dbReference type="NCBI Taxonomy" id="2583532"/>
    <lineage>
        <taxon>Bacteria</taxon>
        <taxon>Pseudomonadati</taxon>
        <taxon>Pseudomonadota</taxon>
        <taxon>Alphaproteobacteria</taxon>
        <taxon>Hyphomicrobiales</taxon>
        <taxon>Aurantimonadaceae</taxon>
        <taxon>Martelella</taxon>
    </lineage>
</organism>
<feature type="compositionally biased region" description="Pro residues" evidence="1">
    <location>
        <begin position="149"/>
        <end position="160"/>
    </location>
</feature>
<evidence type="ECO:0000313" key="2">
    <source>
        <dbReference type="EMBL" id="QQM29241.1"/>
    </source>
</evidence>
<dbReference type="KEGG" id="mlut:JET14_12975"/>
<dbReference type="InterPro" id="IPR035220">
    <property type="entry name" value="DUF5330"/>
</dbReference>
<name>A0A7T7KK40_9HYPH</name>
<feature type="region of interest" description="Disordered" evidence="1">
    <location>
        <begin position="125"/>
        <end position="181"/>
    </location>
</feature>
<protein>
    <submittedName>
        <fullName evidence="2">DUF5330 domain-containing protein</fullName>
    </submittedName>
</protein>
<reference evidence="2 3" key="1">
    <citation type="submission" date="2020-12" db="EMBL/GenBank/DDBJ databases">
        <authorList>
            <person name="Zheng R.K."/>
            <person name="Sun C.M."/>
        </authorList>
    </citation>
    <scope>NUCLEOTIDE SEQUENCE [LARGE SCALE GENOMIC DNA]</scope>
    <source>
        <strain evidence="2 3">ZRK001</strain>
    </source>
</reference>
<dbReference type="EMBL" id="CP066786">
    <property type="protein sequence ID" value="QQM29241.1"/>
    <property type="molecule type" value="Genomic_DNA"/>
</dbReference>
<sequence>MRFLLKSAFMIFVLLLIVPFFAPLLLGDKVTRNEAVLPSGRDIGSAVSAARGTIDYMSGMCEERPEVCDDGAGLLGFLGRRARQGAEIVYLYLGAHFAEDETAPAPQQARKTTRPEQPAAEVTVVERMAEPAETPTDLIRTGAITPEPEIAPAPPTPAPAVQPERISGLPENVPLPTRRPR</sequence>
<dbReference type="Pfam" id="PF17264">
    <property type="entry name" value="DUF5330"/>
    <property type="match status" value="1"/>
</dbReference>
<dbReference type="Proteomes" id="UP000596083">
    <property type="component" value="Chromosome"/>
</dbReference>
<accession>A0A7T7KK40</accession>
<gene>
    <name evidence="2" type="ORF">JET14_12975</name>
</gene>
<evidence type="ECO:0000256" key="1">
    <source>
        <dbReference type="SAM" id="MobiDB-lite"/>
    </source>
</evidence>